<name>A0A1B7MMG5_9AGAM</name>
<keyword evidence="2" id="KW-1185">Reference proteome</keyword>
<gene>
    <name evidence="1" type="ORF">K503DRAFT_490974</name>
</gene>
<organism evidence="1 2">
    <name type="scientific">Rhizopogon vinicolor AM-OR11-026</name>
    <dbReference type="NCBI Taxonomy" id="1314800"/>
    <lineage>
        <taxon>Eukaryota</taxon>
        <taxon>Fungi</taxon>
        <taxon>Dikarya</taxon>
        <taxon>Basidiomycota</taxon>
        <taxon>Agaricomycotina</taxon>
        <taxon>Agaricomycetes</taxon>
        <taxon>Agaricomycetidae</taxon>
        <taxon>Boletales</taxon>
        <taxon>Suillineae</taxon>
        <taxon>Rhizopogonaceae</taxon>
        <taxon>Rhizopogon</taxon>
    </lineage>
</organism>
<evidence type="ECO:0000313" key="1">
    <source>
        <dbReference type="EMBL" id="OAX33818.1"/>
    </source>
</evidence>
<evidence type="ECO:0000313" key="2">
    <source>
        <dbReference type="Proteomes" id="UP000092154"/>
    </source>
</evidence>
<dbReference type="AlphaFoldDB" id="A0A1B7MMG5"/>
<dbReference type="Proteomes" id="UP000092154">
    <property type="component" value="Unassembled WGS sequence"/>
</dbReference>
<reference evidence="1 2" key="1">
    <citation type="submission" date="2016-06" db="EMBL/GenBank/DDBJ databases">
        <title>Comparative genomics of the ectomycorrhizal sister species Rhizopogon vinicolor and Rhizopogon vesiculosus (Basidiomycota: Boletales) reveals a divergence of the mating type B locus.</title>
        <authorList>
            <consortium name="DOE Joint Genome Institute"/>
            <person name="Mujic A.B."/>
            <person name="Kuo A."/>
            <person name="Tritt A."/>
            <person name="Lipzen A."/>
            <person name="Chen C."/>
            <person name="Johnson J."/>
            <person name="Sharma A."/>
            <person name="Barry K."/>
            <person name="Grigoriev I.V."/>
            <person name="Spatafora J.W."/>
        </authorList>
    </citation>
    <scope>NUCLEOTIDE SEQUENCE [LARGE SCALE GENOMIC DNA]</scope>
    <source>
        <strain evidence="1 2">AM-OR11-026</strain>
    </source>
</reference>
<sequence>MCDLSSRRDIPTVTFSGLRGRLSRWCSMFLATMLNLKPYPNEHLTSHSPNSMTFLFYLLRLSLIPLEGSGYSSCAVTASLPIQVRPTKPSPKRKDSP</sequence>
<proteinExistence type="predicted"/>
<protein>
    <submittedName>
        <fullName evidence="1">Uncharacterized protein</fullName>
    </submittedName>
</protein>
<accession>A0A1B7MMG5</accession>
<dbReference type="OrthoDB" id="10264848at2759"/>
<dbReference type="EMBL" id="KV448701">
    <property type="protein sequence ID" value="OAX33818.1"/>
    <property type="molecule type" value="Genomic_DNA"/>
</dbReference>
<dbReference type="InParanoid" id="A0A1B7MMG5"/>